<name>A0A947DDA2_9CYAN</name>
<dbReference type="Proteomes" id="UP000717364">
    <property type="component" value="Unassembled WGS sequence"/>
</dbReference>
<accession>A0A947DDA2</accession>
<comment type="caution">
    <text evidence="3">The sequence shown here is derived from an EMBL/GenBank/DDBJ whole genome shotgun (WGS) entry which is preliminary data.</text>
</comment>
<organism evidence="3 4">
    <name type="scientific">Leptothoe spongobia TAU-MAC 1115</name>
    <dbReference type="NCBI Taxonomy" id="1967444"/>
    <lineage>
        <taxon>Bacteria</taxon>
        <taxon>Bacillati</taxon>
        <taxon>Cyanobacteriota</taxon>
        <taxon>Cyanophyceae</taxon>
        <taxon>Nodosilineales</taxon>
        <taxon>Cymatolegaceae</taxon>
        <taxon>Leptothoe</taxon>
        <taxon>Leptothoe spongobia</taxon>
    </lineage>
</organism>
<dbReference type="PROSITE" id="PS51841">
    <property type="entry name" value="LTD"/>
    <property type="match status" value="1"/>
</dbReference>
<feature type="compositionally biased region" description="Gly residues" evidence="1">
    <location>
        <begin position="168"/>
        <end position="177"/>
    </location>
</feature>
<reference evidence="3" key="1">
    <citation type="submission" date="2020-11" db="EMBL/GenBank/DDBJ databases">
        <authorList>
            <person name="Konstantinou D."/>
            <person name="Gkelis S."/>
            <person name="Popin R."/>
            <person name="Fewer D."/>
            <person name="Sivonen K."/>
        </authorList>
    </citation>
    <scope>NUCLEOTIDE SEQUENCE</scope>
    <source>
        <strain evidence="3">TAU-MAC 1115</strain>
    </source>
</reference>
<dbReference type="GO" id="GO:0005509">
    <property type="term" value="F:calcium ion binding"/>
    <property type="evidence" value="ECO:0007669"/>
    <property type="project" value="InterPro"/>
</dbReference>
<keyword evidence="3" id="KW-0540">Nuclease</keyword>
<dbReference type="EMBL" id="JADOES010000005">
    <property type="protein sequence ID" value="MBT9314568.1"/>
    <property type="molecule type" value="Genomic_DNA"/>
</dbReference>
<dbReference type="PANTHER" id="PTHR42834">
    <property type="entry name" value="ENDONUCLEASE/EXONUCLEASE/PHOSPHATASE FAMILY PROTEIN (AFU_ORTHOLOGUE AFUA_3G09210)"/>
    <property type="match status" value="1"/>
</dbReference>
<evidence type="ECO:0000313" key="4">
    <source>
        <dbReference type="Proteomes" id="UP000717364"/>
    </source>
</evidence>
<dbReference type="CDD" id="cd10283">
    <property type="entry name" value="MnuA_DNase1-like"/>
    <property type="match status" value="1"/>
</dbReference>
<dbReference type="AlphaFoldDB" id="A0A947DDA2"/>
<dbReference type="NCBIfam" id="TIGR03661">
    <property type="entry name" value="T1SS_VCA0849"/>
    <property type="match status" value="1"/>
</dbReference>
<evidence type="ECO:0000259" key="2">
    <source>
        <dbReference type="PROSITE" id="PS51841"/>
    </source>
</evidence>
<dbReference type="InterPro" id="IPR047971">
    <property type="entry name" value="ExeM-like"/>
</dbReference>
<protein>
    <submittedName>
        <fullName evidence="3">ExeM/NucH family extracellular endonuclease</fullName>
    </submittedName>
</protein>
<dbReference type="InterPro" id="IPR019960">
    <property type="entry name" value="T1SS_VCA0849"/>
</dbReference>
<dbReference type="NCBIfam" id="NF033681">
    <property type="entry name" value="ExeM_NucH_DNase"/>
    <property type="match status" value="1"/>
</dbReference>
<dbReference type="GO" id="GO:0004519">
    <property type="term" value="F:endonuclease activity"/>
    <property type="evidence" value="ECO:0007669"/>
    <property type="project" value="UniProtKB-KW"/>
</dbReference>
<dbReference type="InterPro" id="IPR001343">
    <property type="entry name" value="Hemolysn_Ca-bd"/>
</dbReference>
<dbReference type="CDD" id="cd04486">
    <property type="entry name" value="YhcR_OBF_like"/>
    <property type="match status" value="1"/>
</dbReference>
<proteinExistence type="predicted"/>
<reference evidence="3" key="2">
    <citation type="journal article" date="2021" name="Mar. Drugs">
        <title>Genome Reduction and Secondary Metabolism of the Marine Sponge-Associated Cyanobacterium Leptothoe.</title>
        <authorList>
            <person name="Konstantinou D."/>
            <person name="Popin R.V."/>
            <person name="Fewer D.P."/>
            <person name="Sivonen K."/>
            <person name="Gkelis S."/>
        </authorList>
    </citation>
    <scope>NUCLEOTIDE SEQUENCE</scope>
    <source>
        <strain evidence="3">TAU-MAC 1115</strain>
    </source>
</reference>
<dbReference type="SUPFAM" id="SSF56219">
    <property type="entry name" value="DNase I-like"/>
    <property type="match status" value="1"/>
</dbReference>
<dbReference type="PANTHER" id="PTHR42834:SF1">
    <property type="entry name" value="ENDONUCLEASE_EXONUCLEASE_PHOSPHATASE FAMILY PROTEIN (AFU_ORTHOLOGUE AFUA_3G09210)"/>
    <property type="match status" value="1"/>
</dbReference>
<dbReference type="PROSITE" id="PS00330">
    <property type="entry name" value="HEMOLYSIN_CALCIUM"/>
    <property type="match status" value="2"/>
</dbReference>
<sequence length="944" mass="98331">MWTGPAANSEGEVNAAPVVSANAFISEIHYDNAGADVGEFIEITADAGADLGGYSLVLYNGNGGTAYNTVNLSGIVPDEVNGQGAVAFSISGIQNGSPDGVALVDPDGNVVEFLSYEGTLTATDGPAAGLTSTDIGVAETSSTPVGQSLQLINGVWTGPAANSEGQVNSGGNGGGPGESKFIHEVQGSGTDSPLVGQTVTVEAVVTGDFQNGDADTLRNLEGFYIQEEDTDSDADGSTSEGLFIFEDGNFLTDVNVGDVVQVTGTVEEAFGQTQLTVTSASDITVVSSGNPLPTTATVNFPVATVDDLESFEGMQVTIPDTLFVTEYFNLDRFGEVVLSSNGASNAPGTDGRLDQYAQFNSPDVAGFTAYQEDIAKRRIVLDDGQFIQNPDPIIHGRGGNPLSSNNTLRGGDTVNNLSGILGFGFGDYRIQPTAPVDFQATNPRPNAPEDVGGDLKVVSFNVLNFFTTLDVSGNPGSGPIGLDPRGADSQAEFDRQLDKLVTTLEIIDADIVGLIELENEFVSDQNGDGLVAINTLVDALNAKVGAGTYAAVNPGQTFVDVSDAISVGAIYKTSTVELAQGTSVEILDDSDLPGLGLNPGNAVFNGPSTNRAALAATFEEKATGEKVTVAVNHFKSKGSVSPGAGNTDAGDGAGNNNAIRLQGAQALDAWLDSDPTGSGDSDYLIIGDLNAYAKEDPITFLEGEGYTNVVDNPESAYSFVFDGQFGTLDYGLASTTLISQVTGATEWHVNADEPDALDYNLDFGRDPSLFDGTVPFRNSDHDPLIIGLDLTGGGGNSPTEINGTNRRDTLTGTEGDDIIKGFGSRDRITGGAGDDIIVGGRGSDILTGGDDNDTFVFEKILDRSDRITDFEVGADLLDFSGVFELSRYGSLTPFDDYIRVSQGNGRTFVQVDLNGDFGNRDRFRTFATLNGVIAADLTVDSFVL</sequence>
<keyword evidence="3" id="KW-0378">Hydrolase</keyword>
<feature type="region of interest" description="Disordered" evidence="1">
    <location>
        <begin position="160"/>
        <end position="180"/>
    </location>
</feature>
<dbReference type="InterPro" id="IPR018511">
    <property type="entry name" value="Hemolysin-typ_Ca-bd_CS"/>
</dbReference>
<dbReference type="InterPro" id="IPR036691">
    <property type="entry name" value="Endo/exonu/phosph_ase_sf"/>
</dbReference>
<dbReference type="InterPro" id="IPR011049">
    <property type="entry name" value="Serralysin-like_metalloprot_C"/>
</dbReference>
<keyword evidence="3" id="KW-0255">Endonuclease</keyword>
<dbReference type="InterPro" id="IPR001322">
    <property type="entry name" value="Lamin_tail_dom"/>
</dbReference>
<keyword evidence="4" id="KW-1185">Reference proteome</keyword>
<dbReference type="Pfam" id="PF00353">
    <property type="entry name" value="HemolysinCabind"/>
    <property type="match status" value="1"/>
</dbReference>
<evidence type="ECO:0000256" key="1">
    <source>
        <dbReference type="SAM" id="MobiDB-lite"/>
    </source>
</evidence>
<dbReference type="Gene3D" id="3.60.10.10">
    <property type="entry name" value="Endonuclease/exonuclease/phosphatase"/>
    <property type="match status" value="1"/>
</dbReference>
<dbReference type="SUPFAM" id="SSF51120">
    <property type="entry name" value="beta-Roll"/>
    <property type="match status" value="1"/>
</dbReference>
<dbReference type="PRINTS" id="PR00313">
    <property type="entry name" value="CABNDNGRPT"/>
</dbReference>
<gene>
    <name evidence="3" type="ORF">IXB50_03930</name>
</gene>
<evidence type="ECO:0000313" key="3">
    <source>
        <dbReference type="EMBL" id="MBT9314568.1"/>
    </source>
</evidence>
<feature type="domain" description="LTD" evidence="2">
    <location>
        <begin position="9"/>
        <end position="134"/>
    </location>
</feature>